<keyword evidence="6 12" id="KW-0963">Cytoplasm</keyword>
<evidence type="ECO:0000313" key="17">
    <source>
        <dbReference type="EMBL" id="WBB30270.1"/>
    </source>
</evidence>
<keyword evidence="15" id="KW-0489">Methyltransferase</keyword>
<dbReference type="PIRSF" id="PIRSF000412">
    <property type="entry name" value="SHMT"/>
    <property type="match status" value="1"/>
</dbReference>
<feature type="binding site" evidence="12">
    <location>
        <position position="246"/>
    </location>
    <ligand>
        <name>(6S)-5,6,7,8-tetrahydrofolate</name>
        <dbReference type="ChEBI" id="CHEBI:57453"/>
    </ligand>
</feature>
<dbReference type="GO" id="GO:0035999">
    <property type="term" value="P:tetrahydrofolate interconversion"/>
    <property type="evidence" value="ECO:0007669"/>
    <property type="project" value="UniProtKB-UniRule"/>
</dbReference>
<evidence type="ECO:0000256" key="5">
    <source>
        <dbReference type="ARBA" id="ARBA00011738"/>
    </source>
</evidence>
<reference evidence="16" key="2">
    <citation type="submission" date="2020-04" db="EMBL/GenBank/DDBJ databases">
        <title>Deep metagenomics examines the oral microbiome during advanced dental caries in children, revealing novel taxa and co-occurrences with host molecules.</title>
        <authorList>
            <person name="Baker J.L."/>
            <person name="Morton J.T."/>
            <person name="Dinis M."/>
            <person name="Alvarez R."/>
            <person name="Tran N.C."/>
            <person name="Knight R."/>
            <person name="Edlund A."/>
        </authorList>
    </citation>
    <scope>NUCLEOTIDE SEQUENCE</scope>
    <source>
        <strain evidence="16">JCVI_23_bin.11</strain>
    </source>
</reference>
<dbReference type="InterPro" id="IPR039429">
    <property type="entry name" value="SHMT-like_dom"/>
</dbReference>
<evidence type="ECO:0000256" key="13">
    <source>
        <dbReference type="PIRSR" id="PIRSR000412-50"/>
    </source>
</evidence>
<evidence type="ECO:0000256" key="1">
    <source>
        <dbReference type="ARBA" id="ARBA00001528"/>
    </source>
</evidence>
<dbReference type="SUPFAM" id="SSF53383">
    <property type="entry name" value="PLP-dependent transferases"/>
    <property type="match status" value="1"/>
</dbReference>
<proteinExistence type="inferred from homology"/>
<dbReference type="Proteomes" id="UP001210690">
    <property type="component" value="Chromosome"/>
</dbReference>
<dbReference type="RefSeq" id="WP_004833494.1">
    <property type="nucleotide sequence ID" value="NZ_BHYQ01000003.1"/>
</dbReference>
<dbReference type="KEGG" id="pmic:NW74_03360"/>
<reference evidence="17" key="3">
    <citation type="submission" date="2022-07" db="EMBL/GenBank/DDBJ databases">
        <title>Parvimonas micra travels from the subgingival sulcus of the human oral cavity to the colorectal adenocarcinoma.</title>
        <authorList>
            <person name="Conde-Perez K."/>
            <person name="Buetas E."/>
            <person name="Aja-Macaya P."/>
            <person name="Martin-De Arribas E."/>
            <person name="Iglesias-Corras I."/>
            <person name="Trigo-Tasende N."/>
            <person name="Nasser-Ali M."/>
            <person name="Estevez L.S."/>
            <person name="Rumbo-Feal S."/>
            <person name="Otero-Alen B."/>
            <person name="Noguera J.F."/>
            <person name="Concha A."/>
            <person name="Pardinas-Lopez S."/>
            <person name="Carda-Dieguez M."/>
            <person name="Gomez-Randulfe I."/>
            <person name="Martinez-Lago N."/>
            <person name="Ladra S."/>
            <person name="Aparicio L.A."/>
            <person name="Bou G."/>
            <person name="Mira A."/>
            <person name="Vallejo J.A."/>
            <person name="Poza M."/>
        </authorList>
    </citation>
    <scope>NUCLEOTIDE SEQUENCE</scope>
    <source>
        <strain evidence="17">PM102KC-G-1</strain>
    </source>
</reference>
<dbReference type="Proteomes" id="UP000031386">
    <property type="component" value="Chromosome"/>
</dbReference>
<dbReference type="GO" id="GO:0032259">
    <property type="term" value="P:methylation"/>
    <property type="evidence" value="ECO:0007669"/>
    <property type="project" value="UniProtKB-KW"/>
</dbReference>
<dbReference type="InterPro" id="IPR015421">
    <property type="entry name" value="PyrdxlP-dep_Trfase_major"/>
</dbReference>
<evidence type="ECO:0000313" key="15">
    <source>
        <dbReference type="EMBL" id="AIZ36440.1"/>
    </source>
</evidence>
<evidence type="ECO:0000256" key="6">
    <source>
        <dbReference type="ARBA" id="ARBA00022490"/>
    </source>
</evidence>
<dbReference type="EMBL" id="JABZRE010000051">
    <property type="protein sequence ID" value="MBF1307712.1"/>
    <property type="molecule type" value="Genomic_DNA"/>
</dbReference>
<evidence type="ECO:0000313" key="18">
    <source>
        <dbReference type="Proteomes" id="UP000031386"/>
    </source>
</evidence>
<dbReference type="UniPathway" id="UPA00193"/>
<dbReference type="InterPro" id="IPR049943">
    <property type="entry name" value="Ser_HO-MeTrfase-like"/>
</dbReference>
<dbReference type="Gene3D" id="3.40.640.10">
    <property type="entry name" value="Type I PLP-dependent aspartate aminotransferase-like (Major domain)"/>
    <property type="match status" value="1"/>
</dbReference>
<evidence type="ECO:0000256" key="2">
    <source>
        <dbReference type="ARBA" id="ARBA00001933"/>
    </source>
</evidence>
<dbReference type="GO" id="GO:0008168">
    <property type="term" value="F:methyltransferase activity"/>
    <property type="evidence" value="ECO:0007669"/>
    <property type="project" value="UniProtKB-KW"/>
</dbReference>
<keyword evidence="10 12" id="KW-0663">Pyridoxal phosphate</keyword>
<comment type="similarity">
    <text evidence="4 12">Belongs to the SHMT family.</text>
</comment>
<dbReference type="GO" id="GO:0019264">
    <property type="term" value="P:glycine biosynthetic process from serine"/>
    <property type="evidence" value="ECO:0007669"/>
    <property type="project" value="UniProtKB-UniRule"/>
</dbReference>
<name>A0A0B4S119_9FIRM</name>
<evidence type="ECO:0000256" key="4">
    <source>
        <dbReference type="ARBA" id="ARBA00006376"/>
    </source>
</evidence>
<comment type="cofactor">
    <cofactor evidence="2 12 13">
        <name>pyridoxal 5'-phosphate</name>
        <dbReference type="ChEBI" id="CHEBI:597326"/>
    </cofactor>
</comment>
<evidence type="ECO:0000256" key="8">
    <source>
        <dbReference type="ARBA" id="ARBA00022605"/>
    </source>
</evidence>
<dbReference type="InterPro" id="IPR015424">
    <property type="entry name" value="PyrdxlP-dep_Trfase"/>
</dbReference>
<dbReference type="InterPro" id="IPR001085">
    <property type="entry name" value="Ser_HO-MeTrfase"/>
</dbReference>
<keyword evidence="9 12" id="KW-0808">Transferase</keyword>
<keyword evidence="7 12" id="KW-0554">One-carbon metabolism</keyword>
<evidence type="ECO:0000256" key="9">
    <source>
        <dbReference type="ARBA" id="ARBA00022679"/>
    </source>
</evidence>
<gene>
    <name evidence="12" type="primary">glyA</name>
    <name evidence="16" type="ORF">HXM94_08055</name>
    <name evidence="17" type="ORF">NM222_04645</name>
    <name evidence="15" type="ORF">NW74_03360</name>
</gene>
<feature type="modified residue" description="N6-(pyridoxal phosphate)lysine" evidence="12 13">
    <location>
        <position position="228"/>
    </location>
</feature>
<dbReference type="GeneID" id="93384180"/>
<keyword evidence="18" id="KW-1185">Reference proteome</keyword>
<accession>A0A0B4S119</accession>
<dbReference type="EMBL" id="CP101412">
    <property type="protein sequence ID" value="WBB30270.1"/>
    <property type="molecule type" value="Genomic_DNA"/>
</dbReference>
<dbReference type="HAMAP" id="MF_00051">
    <property type="entry name" value="SHMT"/>
    <property type="match status" value="1"/>
</dbReference>
<comment type="function">
    <text evidence="11">Catalyzes the reversible interconversion of serine and glycine with tetrahydrofolate (THF) serving as the one-carbon carrier. This reaction serves as the major source of one-carbon groups required for the biosynthesis of purines, thymidylate, methionine, and other important biomolecules. Also exhibits THF-independent aldolase activity toward beta-hydroxyamino acids, producing glycine and aldehydes, via a retro-aldol mechanism. Thus, is able to catalyze the cleavage of L-allo-threonine.</text>
</comment>
<evidence type="ECO:0000256" key="3">
    <source>
        <dbReference type="ARBA" id="ARBA00004496"/>
    </source>
</evidence>
<dbReference type="PANTHER" id="PTHR11680:SF35">
    <property type="entry name" value="SERINE HYDROXYMETHYLTRANSFERASE 1"/>
    <property type="match status" value="1"/>
</dbReference>
<protein>
    <recommendedName>
        <fullName evidence="12">Serine hydroxymethyltransferase</fullName>
        <shortName evidence="12">SHMT</shortName>
        <shortName evidence="12">Serine methylase</shortName>
        <ecNumber evidence="12">2.1.2.1</ecNumber>
    </recommendedName>
</protein>
<evidence type="ECO:0000259" key="14">
    <source>
        <dbReference type="Pfam" id="PF00464"/>
    </source>
</evidence>
<sequence length="412" mass="45217">MFSNENIKKVDPAIAEVLDKELERQNSHIELIASENWVNDAILEAAGSILTNKYAEGYPGKRYYGGCEVVDEAERLAIERVKELYGCEYANVQPHSGSQANFAAFFAILKPGDTYMGMNLNHGGHLTHGNPINYSGSIYHPVPYGVDENGFIDYDEVLKIAKECKPKLILAGASAYARKIDFKKFREICDEVGAVLMVDMAHIAGLVAAGLHESPIPYADVVTSTTHKTLRGPRGGLILSNAAANEKFNFNRAVFPGSQGGPLLHIIAAKAIAFKQALEPEFKEYQKQVLKNAQALAKGLMNRGIKLVSNGTDNHLMLVDLRDYDMSGKELEKALDSVRITCNKNTIPNDPRSPFVTSGIRLGTPAITTRGFKEEEMDLIAEAIAEVIKNGEEGKEKALKIVEELTKKIPLK</sequence>
<comment type="pathway">
    <text evidence="12">Amino-acid biosynthesis; glycine biosynthesis; glycine from L-serine: step 1/1.</text>
</comment>
<evidence type="ECO:0000256" key="10">
    <source>
        <dbReference type="ARBA" id="ARBA00022898"/>
    </source>
</evidence>
<feature type="binding site" evidence="12">
    <location>
        <begin position="124"/>
        <end position="126"/>
    </location>
    <ligand>
        <name>(6S)-5,6,7,8-tetrahydrofolate</name>
        <dbReference type="ChEBI" id="CHEBI:57453"/>
    </ligand>
</feature>
<dbReference type="FunFam" id="3.90.1150.10:FF:000003">
    <property type="entry name" value="Serine hydroxymethyltransferase"/>
    <property type="match status" value="1"/>
</dbReference>
<dbReference type="UniPathway" id="UPA00288">
    <property type="reaction ID" value="UER01023"/>
</dbReference>
<dbReference type="GO" id="GO:0005829">
    <property type="term" value="C:cytosol"/>
    <property type="evidence" value="ECO:0007669"/>
    <property type="project" value="TreeGrafter"/>
</dbReference>
<dbReference type="FunFam" id="3.40.640.10:FF:000001">
    <property type="entry name" value="Serine hydroxymethyltransferase"/>
    <property type="match status" value="1"/>
</dbReference>
<dbReference type="GO" id="GO:0004372">
    <property type="term" value="F:glycine hydroxymethyltransferase activity"/>
    <property type="evidence" value="ECO:0007669"/>
    <property type="project" value="UniProtKB-UniRule"/>
</dbReference>
<dbReference type="PANTHER" id="PTHR11680">
    <property type="entry name" value="SERINE HYDROXYMETHYLTRANSFERASE"/>
    <property type="match status" value="1"/>
</dbReference>
<dbReference type="EC" id="2.1.2.1" evidence="12"/>
<keyword evidence="8 12" id="KW-0028">Amino-acid biosynthesis</keyword>
<comment type="catalytic activity">
    <reaction evidence="1 12">
        <text>(6R)-5,10-methylene-5,6,7,8-tetrahydrofolate + glycine + H2O = (6S)-5,6,7,8-tetrahydrofolate + L-serine</text>
        <dbReference type="Rhea" id="RHEA:15481"/>
        <dbReference type="ChEBI" id="CHEBI:15377"/>
        <dbReference type="ChEBI" id="CHEBI:15636"/>
        <dbReference type="ChEBI" id="CHEBI:33384"/>
        <dbReference type="ChEBI" id="CHEBI:57305"/>
        <dbReference type="ChEBI" id="CHEBI:57453"/>
        <dbReference type="EC" id="2.1.2.1"/>
    </reaction>
</comment>
<dbReference type="AlphaFoldDB" id="A0A0B4S119"/>
<comment type="pathway">
    <text evidence="12">One-carbon metabolism; tetrahydrofolate interconversion.</text>
</comment>
<dbReference type="Gene3D" id="3.90.1150.10">
    <property type="entry name" value="Aspartate Aminotransferase, domain 1"/>
    <property type="match status" value="1"/>
</dbReference>
<feature type="binding site" evidence="12">
    <location>
        <begin position="353"/>
        <end position="355"/>
    </location>
    <ligand>
        <name>(6S)-5,6,7,8-tetrahydrofolate</name>
        <dbReference type="ChEBI" id="CHEBI:57453"/>
    </ligand>
</feature>
<dbReference type="CDD" id="cd00378">
    <property type="entry name" value="SHMT"/>
    <property type="match status" value="1"/>
</dbReference>
<dbReference type="OrthoDB" id="9803846at2"/>
<feature type="domain" description="Serine hydroxymethyltransferase-like" evidence="14">
    <location>
        <begin position="7"/>
        <end position="383"/>
    </location>
</feature>
<dbReference type="InterPro" id="IPR015422">
    <property type="entry name" value="PyrdxlP-dep_Trfase_small"/>
</dbReference>
<organism evidence="15 18">
    <name type="scientific">Parvimonas micra</name>
    <dbReference type="NCBI Taxonomy" id="33033"/>
    <lineage>
        <taxon>Bacteria</taxon>
        <taxon>Bacillati</taxon>
        <taxon>Bacillota</taxon>
        <taxon>Tissierellia</taxon>
        <taxon>Tissierellales</taxon>
        <taxon>Peptoniphilaceae</taxon>
        <taxon>Parvimonas</taxon>
    </lineage>
</organism>
<dbReference type="EMBL" id="CP009761">
    <property type="protein sequence ID" value="AIZ36440.1"/>
    <property type="molecule type" value="Genomic_DNA"/>
</dbReference>
<dbReference type="GO" id="GO:0030170">
    <property type="term" value="F:pyridoxal phosphate binding"/>
    <property type="evidence" value="ECO:0007669"/>
    <property type="project" value="UniProtKB-UniRule"/>
</dbReference>
<dbReference type="NCBIfam" id="NF000586">
    <property type="entry name" value="PRK00011.1"/>
    <property type="match status" value="1"/>
</dbReference>
<dbReference type="Proteomes" id="UP000758611">
    <property type="component" value="Unassembled WGS sequence"/>
</dbReference>
<dbReference type="InterPro" id="IPR019798">
    <property type="entry name" value="Ser_HO-MeTrfase_PLP_BS"/>
</dbReference>
<comment type="subcellular location">
    <subcellularLocation>
        <location evidence="3 12">Cytoplasm</location>
    </subcellularLocation>
</comment>
<feature type="site" description="Plays an important role in substrate specificity" evidence="12">
    <location>
        <position position="227"/>
    </location>
</feature>
<evidence type="ECO:0000256" key="7">
    <source>
        <dbReference type="ARBA" id="ARBA00022563"/>
    </source>
</evidence>
<evidence type="ECO:0000313" key="16">
    <source>
        <dbReference type="EMBL" id="MBF1307712.1"/>
    </source>
</evidence>
<dbReference type="STRING" id="33033.NW74_03360"/>
<reference evidence="15 18" key="1">
    <citation type="submission" date="2014-10" db="EMBL/GenBank/DDBJ databases">
        <title>Complete genome sequence of Parvimonas micra KCOM 1535 (= ChDC B708).</title>
        <authorList>
            <person name="Kook J.-K."/>
            <person name="Park S.-N."/>
            <person name="Lim Y.K."/>
            <person name="Roh H."/>
        </authorList>
    </citation>
    <scope>NUCLEOTIDE SEQUENCE [LARGE SCALE GENOMIC DNA]</scope>
    <source>
        <strain evidence="15">KCOM 1535</strain>
        <strain evidence="18">KCOM 1535 / ChDC B708</strain>
    </source>
</reference>
<dbReference type="PROSITE" id="PS00096">
    <property type="entry name" value="SHMT"/>
    <property type="match status" value="1"/>
</dbReference>
<evidence type="ECO:0000256" key="11">
    <source>
        <dbReference type="ARBA" id="ARBA00054606"/>
    </source>
</evidence>
<dbReference type="Pfam" id="PF00464">
    <property type="entry name" value="SHMT"/>
    <property type="match status" value="1"/>
</dbReference>
<evidence type="ECO:0000256" key="12">
    <source>
        <dbReference type="HAMAP-Rule" id="MF_00051"/>
    </source>
</evidence>
<feature type="binding site" evidence="12">
    <location>
        <position position="120"/>
    </location>
    <ligand>
        <name>(6S)-5,6,7,8-tetrahydrofolate</name>
        <dbReference type="ChEBI" id="CHEBI:57453"/>
    </ligand>
</feature>
<comment type="subunit">
    <text evidence="5 12">Homodimer.</text>
</comment>